<evidence type="ECO:0000256" key="1">
    <source>
        <dbReference type="ARBA" id="ARBA00005807"/>
    </source>
</evidence>
<evidence type="ECO:0000313" key="3">
    <source>
        <dbReference type="EMBL" id="KAK2571295.1"/>
    </source>
</evidence>
<dbReference type="EMBL" id="JARQWQ010000006">
    <property type="protein sequence ID" value="KAK2571295.1"/>
    <property type="molecule type" value="Genomic_DNA"/>
</dbReference>
<gene>
    <name evidence="3" type="ORF">P5673_003875</name>
</gene>
<dbReference type="InterPro" id="IPR007972">
    <property type="entry name" value="Mtfr1"/>
</dbReference>
<reference evidence="3" key="1">
    <citation type="journal article" date="2023" name="G3 (Bethesda)">
        <title>Whole genome assembly and annotation of the endangered Caribbean coral Acropora cervicornis.</title>
        <authorList>
            <person name="Selwyn J.D."/>
            <person name="Vollmer S.V."/>
        </authorList>
    </citation>
    <scope>NUCLEOTIDE SEQUENCE</scope>
    <source>
        <strain evidence="3">K2</strain>
    </source>
</reference>
<dbReference type="PANTHER" id="PTHR14215:SF0">
    <property type="entry name" value="WH2 DOMAIN-CONTAINING PROTEIN"/>
    <property type="match status" value="1"/>
</dbReference>
<evidence type="ECO:0000256" key="2">
    <source>
        <dbReference type="SAM" id="MobiDB-lite"/>
    </source>
</evidence>
<dbReference type="Proteomes" id="UP001249851">
    <property type="component" value="Unassembled WGS sequence"/>
</dbReference>
<protein>
    <submittedName>
        <fullName evidence="3">Uncharacterized protein</fullName>
    </submittedName>
</protein>
<proteinExistence type="inferred from homology"/>
<evidence type="ECO:0000313" key="4">
    <source>
        <dbReference type="Proteomes" id="UP001249851"/>
    </source>
</evidence>
<comment type="caution">
    <text evidence="3">The sequence shown here is derived from an EMBL/GenBank/DDBJ whole genome shotgun (WGS) entry which is preliminary data.</text>
</comment>
<reference evidence="3" key="2">
    <citation type="journal article" date="2023" name="Science">
        <title>Genomic signatures of disease resistance in endangered staghorn corals.</title>
        <authorList>
            <person name="Vollmer S.V."/>
            <person name="Selwyn J.D."/>
            <person name="Despard B.A."/>
            <person name="Roesel C.L."/>
        </authorList>
    </citation>
    <scope>NUCLEOTIDE SEQUENCE</scope>
    <source>
        <strain evidence="3">K2</strain>
    </source>
</reference>
<keyword evidence="4" id="KW-1185">Reference proteome</keyword>
<feature type="compositionally biased region" description="Low complexity" evidence="2">
    <location>
        <begin position="183"/>
        <end position="198"/>
    </location>
</feature>
<name>A0AAD9VEU4_ACRCE</name>
<feature type="region of interest" description="Disordered" evidence="2">
    <location>
        <begin position="99"/>
        <end position="160"/>
    </location>
</feature>
<dbReference type="PANTHER" id="PTHR14215">
    <property type="entry name" value="PROTEIN OF UNKNOWN FUNCTION DUF729"/>
    <property type="match status" value="1"/>
</dbReference>
<feature type="compositionally biased region" description="Low complexity" evidence="2">
    <location>
        <begin position="110"/>
        <end position="120"/>
    </location>
</feature>
<feature type="region of interest" description="Disordered" evidence="2">
    <location>
        <begin position="175"/>
        <end position="198"/>
    </location>
</feature>
<accession>A0AAD9VEU4</accession>
<organism evidence="3 4">
    <name type="scientific">Acropora cervicornis</name>
    <name type="common">Staghorn coral</name>
    <dbReference type="NCBI Taxonomy" id="6130"/>
    <lineage>
        <taxon>Eukaryota</taxon>
        <taxon>Metazoa</taxon>
        <taxon>Cnidaria</taxon>
        <taxon>Anthozoa</taxon>
        <taxon>Hexacorallia</taxon>
        <taxon>Scleractinia</taxon>
        <taxon>Astrocoeniina</taxon>
        <taxon>Acroporidae</taxon>
        <taxon>Acropora</taxon>
    </lineage>
</organism>
<comment type="similarity">
    <text evidence="1">Belongs to the MTFR1 family.</text>
</comment>
<dbReference type="AlphaFoldDB" id="A0AAD9VEU4"/>
<sequence length="198" mass="22689">MKQLFHLLESLGTFSFDKPNEIILKQNMAKMYQQVGKYCRRNKVDLKNKTSDLEKPRDTQREDLITKPLLVEIPIPPPPPPPSVLTSHPSNAIPTQKVCDNEARKRSIKTTNTRTPRNPNQDLLNQIRKRCHSELKSTPFKRSPGGTPLKRPRRMSETATSDLIEVALKRKFKNVRFQSPHDNNSPNSMTSPTSILKK</sequence>